<keyword evidence="4" id="KW-0009">Actin-binding</keyword>
<dbReference type="EMBL" id="MU005972">
    <property type="protein sequence ID" value="KAF2861542.1"/>
    <property type="molecule type" value="Genomic_DNA"/>
</dbReference>
<dbReference type="FunFam" id="1.20.1410.10:FF:000004">
    <property type="entry name" value="Cytoskeleton assembly control protein Sla2"/>
    <property type="match status" value="1"/>
</dbReference>
<evidence type="ECO:0000256" key="2">
    <source>
        <dbReference type="ARBA" id="ARBA00010135"/>
    </source>
</evidence>
<name>A0A6A7C2Q2_9PEZI</name>
<dbReference type="SMART" id="SM00273">
    <property type="entry name" value="ENTH"/>
    <property type="match status" value="1"/>
</dbReference>
<dbReference type="GO" id="GO:0030479">
    <property type="term" value="C:actin cortical patch"/>
    <property type="evidence" value="ECO:0007669"/>
    <property type="project" value="TreeGrafter"/>
</dbReference>
<keyword evidence="5" id="KW-0175">Coiled coil</keyword>
<feature type="region of interest" description="Disordered" evidence="6">
    <location>
        <begin position="271"/>
        <end position="309"/>
    </location>
</feature>
<dbReference type="Gene3D" id="1.20.1410.10">
    <property type="entry name" value="I/LWEQ domain"/>
    <property type="match status" value="1"/>
</dbReference>
<feature type="domain" description="I/LWEQ" evidence="8">
    <location>
        <begin position="811"/>
        <end position="1054"/>
    </location>
</feature>
<dbReference type="SUPFAM" id="SSF48464">
    <property type="entry name" value="ENTH/VHS domain"/>
    <property type="match status" value="1"/>
</dbReference>
<organism evidence="9 10">
    <name type="scientific">Piedraia hortae CBS 480.64</name>
    <dbReference type="NCBI Taxonomy" id="1314780"/>
    <lineage>
        <taxon>Eukaryota</taxon>
        <taxon>Fungi</taxon>
        <taxon>Dikarya</taxon>
        <taxon>Ascomycota</taxon>
        <taxon>Pezizomycotina</taxon>
        <taxon>Dothideomycetes</taxon>
        <taxon>Dothideomycetidae</taxon>
        <taxon>Capnodiales</taxon>
        <taxon>Piedraiaceae</taxon>
        <taxon>Piedraia</taxon>
    </lineage>
</organism>
<reference evidence="9" key="1">
    <citation type="journal article" date="2020" name="Stud. Mycol.">
        <title>101 Dothideomycetes genomes: a test case for predicting lifestyles and emergence of pathogens.</title>
        <authorList>
            <person name="Haridas S."/>
            <person name="Albert R."/>
            <person name="Binder M."/>
            <person name="Bloem J."/>
            <person name="Labutti K."/>
            <person name="Salamov A."/>
            <person name="Andreopoulos B."/>
            <person name="Baker S."/>
            <person name="Barry K."/>
            <person name="Bills G."/>
            <person name="Bluhm B."/>
            <person name="Cannon C."/>
            <person name="Castanera R."/>
            <person name="Culley D."/>
            <person name="Daum C."/>
            <person name="Ezra D."/>
            <person name="Gonzalez J."/>
            <person name="Henrissat B."/>
            <person name="Kuo A."/>
            <person name="Liang C."/>
            <person name="Lipzen A."/>
            <person name="Lutzoni F."/>
            <person name="Magnuson J."/>
            <person name="Mondo S."/>
            <person name="Nolan M."/>
            <person name="Ohm R."/>
            <person name="Pangilinan J."/>
            <person name="Park H.-J."/>
            <person name="Ramirez L."/>
            <person name="Alfaro M."/>
            <person name="Sun H."/>
            <person name="Tritt A."/>
            <person name="Yoshinaga Y."/>
            <person name="Zwiers L.-H."/>
            <person name="Turgeon B."/>
            <person name="Goodwin S."/>
            <person name="Spatafora J."/>
            <person name="Crous P."/>
            <person name="Grigoriev I."/>
        </authorList>
    </citation>
    <scope>NUCLEOTIDE SEQUENCE</scope>
    <source>
        <strain evidence="9">CBS 480.64</strain>
    </source>
</reference>
<dbReference type="Pfam" id="PF07651">
    <property type="entry name" value="ANTH"/>
    <property type="match status" value="1"/>
</dbReference>
<evidence type="ECO:0000256" key="3">
    <source>
        <dbReference type="ARBA" id="ARBA00022490"/>
    </source>
</evidence>
<dbReference type="GO" id="GO:0032051">
    <property type="term" value="F:clathrin light chain binding"/>
    <property type="evidence" value="ECO:0007669"/>
    <property type="project" value="TreeGrafter"/>
</dbReference>
<dbReference type="InterPro" id="IPR008942">
    <property type="entry name" value="ENTH_VHS"/>
</dbReference>
<dbReference type="GO" id="GO:0006897">
    <property type="term" value="P:endocytosis"/>
    <property type="evidence" value="ECO:0007669"/>
    <property type="project" value="InterPro"/>
</dbReference>
<dbReference type="GO" id="GO:0007015">
    <property type="term" value="P:actin filament organization"/>
    <property type="evidence" value="ECO:0007669"/>
    <property type="project" value="TreeGrafter"/>
</dbReference>
<evidence type="ECO:0000259" key="7">
    <source>
        <dbReference type="PROSITE" id="PS50942"/>
    </source>
</evidence>
<comment type="subcellular location">
    <subcellularLocation>
        <location evidence="1">Cytoplasm</location>
    </subcellularLocation>
</comment>
<comment type="similarity">
    <text evidence="2">Belongs to the SLA2 family.</text>
</comment>
<dbReference type="InterPro" id="IPR035964">
    <property type="entry name" value="I/LWEQ_dom_sf"/>
</dbReference>
<dbReference type="InterPro" id="IPR030224">
    <property type="entry name" value="Sla2_fam"/>
</dbReference>
<dbReference type="SMART" id="SM00307">
    <property type="entry name" value="ILWEQ"/>
    <property type="match status" value="1"/>
</dbReference>
<dbReference type="PROSITE" id="PS50945">
    <property type="entry name" value="I_LWEQ"/>
    <property type="match status" value="1"/>
</dbReference>
<feature type="coiled-coil region" evidence="5">
    <location>
        <begin position="310"/>
        <end position="609"/>
    </location>
</feature>
<dbReference type="InterPro" id="IPR011417">
    <property type="entry name" value="ANTH_dom"/>
</dbReference>
<dbReference type="GO" id="GO:0051015">
    <property type="term" value="F:actin filament binding"/>
    <property type="evidence" value="ECO:0007669"/>
    <property type="project" value="TreeGrafter"/>
</dbReference>
<dbReference type="InterPro" id="IPR013809">
    <property type="entry name" value="ENTH"/>
</dbReference>
<evidence type="ECO:0000256" key="1">
    <source>
        <dbReference type="ARBA" id="ARBA00004496"/>
    </source>
</evidence>
<dbReference type="SUPFAM" id="SSF109885">
    <property type="entry name" value="I/LWEQ domain"/>
    <property type="match status" value="1"/>
</dbReference>
<dbReference type="GO" id="GO:0030136">
    <property type="term" value="C:clathrin-coated vesicle"/>
    <property type="evidence" value="ECO:0007669"/>
    <property type="project" value="TreeGrafter"/>
</dbReference>
<evidence type="ECO:0000256" key="4">
    <source>
        <dbReference type="ARBA" id="ARBA00023203"/>
    </source>
</evidence>
<dbReference type="InterPro" id="IPR002558">
    <property type="entry name" value="ILWEQ_dom"/>
</dbReference>
<evidence type="ECO:0000256" key="6">
    <source>
        <dbReference type="SAM" id="MobiDB-lite"/>
    </source>
</evidence>
<dbReference type="Proteomes" id="UP000799421">
    <property type="component" value="Unassembled WGS sequence"/>
</dbReference>
<dbReference type="PANTHER" id="PTHR10407">
    <property type="entry name" value="HUNTINGTIN INTERACTING PROTEIN 1"/>
    <property type="match status" value="1"/>
</dbReference>
<dbReference type="GO" id="GO:0080025">
    <property type="term" value="F:phosphatidylinositol-3,5-bisphosphate binding"/>
    <property type="evidence" value="ECO:0007669"/>
    <property type="project" value="TreeGrafter"/>
</dbReference>
<feature type="domain" description="ENTH" evidence="7">
    <location>
        <begin position="12"/>
        <end position="145"/>
    </location>
</feature>
<dbReference type="OrthoDB" id="10262320at2759"/>
<proteinExistence type="inferred from homology"/>
<dbReference type="PROSITE" id="PS50942">
    <property type="entry name" value="ENTH"/>
    <property type="match status" value="1"/>
</dbReference>
<dbReference type="PANTHER" id="PTHR10407:SF15">
    <property type="entry name" value="HUNTINGTIN INTERACTING PROTEIN 1"/>
    <property type="match status" value="1"/>
</dbReference>
<dbReference type="GO" id="GO:0043325">
    <property type="term" value="F:phosphatidylinositol-3,4-bisphosphate binding"/>
    <property type="evidence" value="ECO:0007669"/>
    <property type="project" value="TreeGrafter"/>
</dbReference>
<dbReference type="GO" id="GO:0048268">
    <property type="term" value="P:clathrin coat assembly"/>
    <property type="evidence" value="ECO:0007669"/>
    <property type="project" value="TreeGrafter"/>
</dbReference>
<evidence type="ECO:0000313" key="9">
    <source>
        <dbReference type="EMBL" id="KAF2861542.1"/>
    </source>
</evidence>
<evidence type="ECO:0000259" key="8">
    <source>
        <dbReference type="PROSITE" id="PS50945"/>
    </source>
</evidence>
<keyword evidence="3" id="KW-0963">Cytoplasm</keyword>
<accession>A0A6A7C2Q2</accession>
<dbReference type="Gene3D" id="1.25.40.90">
    <property type="match status" value="1"/>
</dbReference>
<feature type="coiled-coil region" evidence="5">
    <location>
        <begin position="1020"/>
        <end position="1049"/>
    </location>
</feature>
<dbReference type="GO" id="GO:0035615">
    <property type="term" value="F:clathrin adaptor activity"/>
    <property type="evidence" value="ECO:0007669"/>
    <property type="project" value="TreeGrafter"/>
</dbReference>
<dbReference type="Pfam" id="PF01608">
    <property type="entry name" value="I_LWEQ"/>
    <property type="match status" value="1"/>
</dbReference>
<dbReference type="AlphaFoldDB" id="A0A6A7C2Q2"/>
<gene>
    <name evidence="9" type="ORF">K470DRAFT_214774</name>
</gene>
<keyword evidence="10" id="KW-1185">Reference proteome</keyword>
<evidence type="ECO:0000256" key="5">
    <source>
        <dbReference type="SAM" id="Coils"/>
    </source>
</evidence>
<evidence type="ECO:0000313" key="10">
    <source>
        <dbReference type="Proteomes" id="UP000799421"/>
    </source>
</evidence>
<protein>
    <submittedName>
        <fullName evidence="9">SLA2 Src like adaptor 2</fullName>
    </submittedName>
</protein>
<sequence>MSSLFQPNRNVDLTKSEQELATNIRKATSIEETAPKRKHVRACIVYTWDHKSSSSFWSGIKVLPLQSDEVQCFKCLITIHKVLQEGHPIALKEVQPHAQWIGLIAHSQIGGMGGEGRGGYRPLIQEYITFLMAKIKFHRHHPEFNGQFEYEEYTSLRSISDPNEGYETISDLMSLQDLIDGFQKLIFAHLRMGTNNECRISALVPLLQESYGIYKFMTSMLRAMHVQLGDAEALSPLRGRYDAQHYRLVHFYDECTNLRYLTSLITVPKLPQDPPNLLAEEDDLPSRNRTPASKPKTPPPKDTTDPEPINEFWKNEQARQQQEYEAEQRRLQAQWEEAQRQQQLAQQQAQRDFEEQQRLQAEQQRLQFEQLQREQYAQQTHGRMAELEQENLNARAQYERDQLMLQQYDRRMKALEDELVQLNGNFQQQSHSKDDQIRALQEQVNTWRSKYEALAKLYSQLRREHLQLLQKFKGVQLKAASAQEAIDKREKLERELKTKNLELANMIRERDRALHDKDRTTGGHREEMEKLKRELRMALDKADDAERAKGSELSSLLSRHNREIADLEEALRKKTRALDDAQAKLGEGSTDLERQLREKEDELEIYKSGMDQTLLELNELRNSGVGDKAMDEQIDAMLLDNIRKFNDIIDSVLQSGVQRVDGALYELDSSMQAGNQNASGPYVLSQIEKAQSSAMEFSTAFNNYIADGPNSTHAEVIAAVHAFSNAIADVLSNTKGLTRFASDDKKADQLINAARRSATSTVDFFRGIMSYRLDGLEDLQKTDVVINKNNDVQIALNNLSKVADAFAPKTKVTSTSGDLGELVDREMTNAARAIDAATERLTKLMNKPRDQYSTYELKIHDSILEAAIAVTNAIAQLIKAATASQQEIVNQGRSSNMSKTQFYKKNNRWTEGLISAAKAVARSTNMLIETADGVISGRNSPEQLIVASNDVAASTAQLVAASRVKASFMSKTQERLESSSKAVTSACRSLVKKVQSIIESRQRDGDEEDYSLLSGHDFKVREMEQQVKILQLENELSSARHRLGEMRKISYQEEE</sequence>